<feature type="domain" description="Pyrroline-5-carboxylate reductase catalytic N-terminal" evidence="13">
    <location>
        <begin position="6"/>
        <end position="101"/>
    </location>
</feature>
<dbReference type="HAMAP" id="MF_01925">
    <property type="entry name" value="P5C_reductase"/>
    <property type="match status" value="1"/>
</dbReference>
<evidence type="ECO:0000256" key="2">
    <source>
        <dbReference type="ARBA" id="ARBA00005525"/>
    </source>
</evidence>
<keyword evidence="4 10" id="KW-0028">Amino-acid biosynthesis</keyword>
<dbReference type="InterPro" id="IPR029036">
    <property type="entry name" value="P5CR_dimer"/>
</dbReference>
<evidence type="ECO:0000313" key="15">
    <source>
        <dbReference type="EMBL" id="QCF24794.1"/>
    </source>
</evidence>
<dbReference type="KEGG" id="hmi:soil367_01830"/>
<accession>A0A4P7XEH8</accession>
<dbReference type="Pfam" id="PF14748">
    <property type="entry name" value="P5CR_dimer"/>
    <property type="match status" value="1"/>
</dbReference>
<reference evidence="15 16" key="1">
    <citation type="submission" date="2018-07" db="EMBL/GenBank/DDBJ databases">
        <title>Marsedoiliclastica nanhaica gen. nov. sp. nov., a novel marine hydrocarbonoclastic bacterium isolated from an in-situ enriched hydrocarbon-degrading consortium in deep-sea sediment.</title>
        <authorList>
            <person name="Dong C."/>
            <person name="Ma T."/>
            <person name="Liu R."/>
            <person name="Shao Z."/>
        </authorList>
    </citation>
    <scope>NUCLEOTIDE SEQUENCE [LARGE SCALE GENOMIC DNA]</scope>
    <source>
        <strain evidence="16">soil36-7</strain>
    </source>
</reference>
<evidence type="ECO:0000256" key="5">
    <source>
        <dbReference type="ARBA" id="ARBA00022650"/>
    </source>
</evidence>
<evidence type="ECO:0000256" key="12">
    <source>
        <dbReference type="PIRSR" id="PIRSR000193-1"/>
    </source>
</evidence>
<feature type="binding site" evidence="12">
    <location>
        <begin position="10"/>
        <end position="15"/>
    </location>
    <ligand>
        <name>NADP(+)</name>
        <dbReference type="ChEBI" id="CHEBI:58349"/>
    </ligand>
</feature>
<dbReference type="RefSeq" id="WP_136546356.1">
    <property type="nucleotide sequence ID" value="NZ_CP031093.1"/>
</dbReference>
<comment type="pathway">
    <text evidence="1 10">Amino-acid biosynthesis; L-proline biosynthesis; L-proline from L-glutamate 5-semialdehyde: step 1/1.</text>
</comment>
<feature type="domain" description="Pyrroline-5-carboxylate reductase dimerisation" evidence="14">
    <location>
        <begin position="165"/>
        <end position="269"/>
    </location>
</feature>
<dbReference type="PANTHER" id="PTHR11645">
    <property type="entry name" value="PYRROLINE-5-CARBOXYLATE REDUCTASE"/>
    <property type="match status" value="1"/>
</dbReference>
<comment type="catalytic activity">
    <reaction evidence="9 10">
        <text>L-proline + NADP(+) = (S)-1-pyrroline-5-carboxylate + NADPH + 2 H(+)</text>
        <dbReference type="Rhea" id="RHEA:14109"/>
        <dbReference type="ChEBI" id="CHEBI:15378"/>
        <dbReference type="ChEBI" id="CHEBI:17388"/>
        <dbReference type="ChEBI" id="CHEBI:57783"/>
        <dbReference type="ChEBI" id="CHEBI:58349"/>
        <dbReference type="ChEBI" id="CHEBI:60039"/>
        <dbReference type="EC" id="1.5.1.2"/>
    </reaction>
</comment>
<comment type="similarity">
    <text evidence="2 10">Belongs to the pyrroline-5-carboxylate reductase family.</text>
</comment>
<protein>
    <recommendedName>
        <fullName evidence="10 11">Pyrroline-5-carboxylate reductase</fullName>
        <shortName evidence="10">P5C reductase</shortName>
        <shortName evidence="10">P5CR</shortName>
        <ecNumber evidence="10 11">1.5.1.2</ecNumber>
    </recommendedName>
    <alternativeName>
        <fullName evidence="10">PCA reductase</fullName>
    </alternativeName>
</protein>
<evidence type="ECO:0000256" key="3">
    <source>
        <dbReference type="ARBA" id="ARBA00022490"/>
    </source>
</evidence>
<dbReference type="AlphaFoldDB" id="A0A4P7XEH8"/>
<dbReference type="Gene3D" id="1.10.3730.10">
    <property type="entry name" value="ProC C-terminal domain-like"/>
    <property type="match status" value="1"/>
</dbReference>
<dbReference type="InterPro" id="IPR028939">
    <property type="entry name" value="P5C_Rdtase_cat_N"/>
</dbReference>
<dbReference type="Pfam" id="PF03807">
    <property type="entry name" value="F420_oxidored"/>
    <property type="match status" value="1"/>
</dbReference>
<dbReference type="Proteomes" id="UP000298049">
    <property type="component" value="Chromosome"/>
</dbReference>
<proteinExistence type="inferred from homology"/>
<dbReference type="InterPro" id="IPR036291">
    <property type="entry name" value="NAD(P)-bd_dom_sf"/>
</dbReference>
<keyword evidence="5 10" id="KW-0641">Proline biosynthesis</keyword>
<dbReference type="EMBL" id="CP031093">
    <property type="protein sequence ID" value="QCF24794.1"/>
    <property type="molecule type" value="Genomic_DNA"/>
</dbReference>
<dbReference type="EC" id="1.5.1.2" evidence="10 11"/>
<evidence type="ECO:0000313" key="16">
    <source>
        <dbReference type="Proteomes" id="UP000298049"/>
    </source>
</evidence>
<evidence type="ECO:0000256" key="1">
    <source>
        <dbReference type="ARBA" id="ARBA00005205"/>
    </source>
</evidence>
<evidence type="ECO:0000259" key="13">
    <source>
        <dbReference type="Pfam" id="PF03807"/>
    </source>
</evidence>
<keyword evidence="7 10" id="KW-0560">Oxidoreductase</keyword>
<dbReference type="GO" id="GO:0055129">
    <property type="term" value="P:L-proline biosynthetic process"/>
    <property type="evidence" value="ECO:0007669"/>
    <property type="project" value="UniProtKB-UniRule"/>
</dbReference>
<evidence type="ECO:0000256" key="4">
    <source>
        <dbReference type="ARBA" id="ARBA00022605"/>
    </source>
</evidence>
<gene>
    <name evidence="10" type="primary">proC</name>
    <name evidence="15" type="ORF">soil367_01830</name>
</gene>
<dbReference type="InterPro" id="IPR000304">
    <property type="entry name" value="Pyrroline-COOH_reductase"/>
</dbReference>
<dbReference type="FunFam" id="1.10.3730.10:FF:000001">
    <property type="entry name" value="Pyrroline-5-carboxylate reductase"/>
    <property type="match status" value="1"/>
</dbReference>
<keyword evidence="6 10" id="KW-0521">NADP</keyword>
<dbReference type="GO" id="GO:0005737">
    <property type="term" value="C:cytoplasm"/>
    <property type="evidence" value="ECO:0007669"/>
    <property type="project" value="UniProtKB-SubCell"/>
</dbReference>
<dbReference type="Gene3D" id="3.40.50.720">
    <property type="entry name" value="NAD(P)-binding Rossmann-like Domain"/>
    <property type="match status" value="1"/>
</dbReference>
<organism evidence="15 16">
    <name type="scientific">Hydrocarboniclastica marina</name>
    <dbReference type="NCBI Taxonomy" id="2259620"/>
    <lineage>
        <taxon>Bacteria</taxon>
        <taxon>Pseudomonadati</taxon>
        <taxon>Pseudomonadota</taxon>
        <taxon>Gammaproteobacteria</taxon>
        <taxon>Alteromonadales</taxon>
        <taxon>Alteromonadaceae</taxon>
        <taxon>Hydrocarboniclastica</taxon>
    </lineage>
</organism>
<keyword evidence="16" id="KW-1185">Reference proteome</keyword>
<name>A0A4P7XEH8_9ALTE</name>
<evidence type="ECO:0000256" key="6">
    <source>
        <dbReference type="ARBA" id="ARBA00022857"/>
    </source>
</evidence>
<dbReference type="FunFam" id="3.40.50.720:FF:000105">
    <property type="entry name" value="Pyrroline-5-carboxylate reductase"/>
    <property type="match status" value="1"/>
</dbReference>
<evidence type="ECO:0000256" key="11">
    <source>
        <dbReference type="NCBIfam" id="TIGR00112"/>
    </source>
</evidence>
<dbReference type="SUPFAM" id="SSF48179">
    <property type="entry name" value="6-phosphogluconate dehydrogenase C-terminal domain-like"/>
    <property type="match status" value="1"/>
</dbReference>
<dbReference type="OrthoDB" id="9805754at2"/>
<dbReference type="PANTHER" id="PTHR11645:SF0">
    <property type="entry name" value="PYRROLINE-5-CARBOXYLATE REDUCTASE 3"/>
    <property type="match status" value="1"/>
</dbReference>
<dbReference type="SUPFAM" id="SSF51735">
    <property type="entry name" value="NAD(P)-binding Rossmann-fold domains"/>
    <property type="match status" value="1"/>
</dbReference>
<dbReference type="UniPathway" id="UPA00098">
    <property type="reaction ID" value="UER00361"/>
</dbReference>
<evidence type="ECO:0000256" key="10">
    <source>
        <dbReference type="HAMAP-Rule" id="MF_01925"/>
    </source>
</evidence>
<feature type="binding site" evidence="12">
    <location>
        <position position="58"/>
    </location>
    <ligand>
        <name>NADPH</name>
        <dbReference type="ChEBI" id="CHEBI:57783"/>
    </ligand>
</feature>
<evidence type="ECO:0000256" key="7">
    <source>
        <dbReference type="ARBA" id="ARBA00023002"/>
    </source>
</evidence>
<evidence type="ECO:0000259" key="14">
    <source>
        <dbReference type="Pfam" id="PF14748"/>
    </source>
</evidence>
<comment type="subcellular location">
    <subcellularLocation>
        <location evidence="10">Cytoplasm</location>
    </subcellularLocation>
</comment>
<dbReference type="PIRSF" id="PIRSF000193">
    <property type="entry name" value="Pyrrol-5-carb_rd"/>
    <property type="match status" value="1"/>
</dbReference>
<sequence>MSKQPTIGFIGAGNMASAIIGGMLAERFKPEQIWASAPDDRQLQSLAKRFGINTTTDNRHCATQADVLVLAVKPQVMQEACSTIHSVVQNTRPLIVSIAAGLDAATLESWLGGELPIVRCMPNTPALVGQGASALYATPAVSAPQRQLAEQIFASVGLAVWLDEESQMHAVTALSGSGPAYCFLFLEALEDAARNAGLDAAVARQLAIQTLAGAAKMARDSGDDPATLKRNVMSPGGTTEKAIETFETADFSGIVASAYEAARTRSGELAEQLRKSAD</sequence>
<comment type="catalytic activity">
    <reaction evidence="8 10">
        <text>L-proline + NAD(+) = (S)-1-pyrroline-5-carboxylate + NADH + 2 H(+)</text>
        <dbReference type="Rhea" id="RHEA:14105"/>
        <dbReference type="ChEBI" id="CHEBI:15378"/>
        <dbReference type="ChEBI" id="CHEBI:17388"/>
        <dbReference type="ChEBI" id="CHEBI:57540"/>
        <dbReference type="ChEBI" id="CHEBI:57945"/>
        <dbReference type="ChEBI" id="CHEBI:60039"/>
        <dbReference type="EC" id="1.5.1.2"/>
    </reaction>
</comment>
<comment type="function">
    <text evidence="10">Catalyzes the reduction of 1-pyrroline-5-carboxylate (PCA) to L-proline.</text>
</comment>
<keyword evidence="3 10" id="KW-0963">Cytoplasm</keyword>
<dbReference type="InterPro" id="IPR008927">
    <property type="entry name" value="6-PGluconate_DH-like_C_sf"/>
</dbReference>
<evidence type="ECO:0000256" key="9">
    <source>
        <dbReference type="ARBA" id="ARBA00052690"/>
    </source>
</evidence>
<feature type="binding site" evidence="12">
    <location>
        <begin position="71"/>
        <end position="74"/>
    </location>
    <ligand>
        <name>NADP(+)</name>
        <dbReference type="ChEBI" id="CHEBI:58349"/>
    </ligand>
</feature>
<dbReference type="GO" id="GO:0004735">
    <property type="term" value="F:pyrroline-5-carboxylate reductase activity"/>
    <property type="evidence" value="ECO:0007669"/>
    <property type="project" value="UniProtKB-UniRule"/>
</dbReference>
<evidence type="ECO:0000256" key="8">
    <source>
        <dbReference type="ARBA" id="ARBA00050547"/>
    </source>
</evidence>
<dbReference type="NCBIfam" id="TIGR00112">
    <property type="entry name" value="proC"/>
    <property type="match status" value="1"/>
</dbReference>